<organism evidence="2 3">
    <name type="scientific">Riccia fluitans</name>
    <dbReference type="NCBI Taxonomy" id="41844"/>
    <lineage>
        <taxon>Eukaryota</taxon>
        <taxon>Viridiplantae</taxon>
        <taxon>Streptophyta</taxon>
        <taxon>Embryophyta</taxon>
        <taxon>Marchantiophyta</taxon>
        <taxon>Marchantiopsida</taxon>
        <taxon>Marchantiidae</taxon>
        <taxon>Marchantiales</taxon>
        <taxon>Ricciaceae</taxon>
        <taxon>Riccia</taxon>
    </lineage>
</organism>
<dbReference type="AlphaFoldDB" id="A0ABD1YAH0"/>
<dbReference type="EMBL" id="JBHFFA010000005">
    <property type="protein sequence ID" value="KAL2623753.1"/>
    <property type="molecule type" value="Genomic_DNA"/>
</dbReference>
<comment type="caution">
    <text evidence="2">The sequence shown here is derived from an EMBL/GenBank/DDBJ whole genome shotgun (WGS) entry which is preliminary data.</text>
</comment>
<proteinExistence type="predicted"/>
<keyword evidence="3" id="KW-1185">Reference proteome</keyword>
<sequence length="204" mass="22381">MIVPREPRSSLPPSTIHLAHNGLFCHGGGIFIRRRTVGYSTQGDKKIEEGTAHTEHFNHPQSGQGNHLGGSNSQRSNQVLVRNFTHFSTISKTQGIGIEGDYQTSEEEDQEKHRRRKDPTEGKASKDLTKGKPALGVTEEVEVQEQTHGKGTPKSQRWPRGRDPLAEEGVEGEGQRTSSGEGEVAPSVSYPRGPVRRVGGMRIT</sequence>
<name>A0ABD1YAH0_9MARC</name>
<gene>
    <name evidence="2" type="ORF">R1flu_007998</name>
</gene>
<evidence type="ECO:0000313" key="2">
    <source>
        <dbReference type="EMBL" id="KAL2623753.1"/>
    </source>
</evidence>
<feature type="region of interest" description="Disordered" evidence="1">
    <location>
        <begin position="95"/>
        <end position="204"/>
    </location>
</feature>
<feature type="compositionally biased region" description="Basic and acidic residues" evidence="1">
    <location>
        <begin position="118"/>
        <end position="130"/>
    </location>
</feature>
<reference evidence="2 3" key="1">
    <citation type="submission" date="2024-09" db="EMBL/GenBank/DDBJ databases">
        <title>Chromosome-scale assembly of Riccia fluitans.</title>
        <authorList>
            <person name="Paukszto L."/>
            <person name="Sawicki J."/>
            <person name="Karawczyk K."/>
            <person name="Piernik-Szablinska J."/>
            <person name="Szczecinska M."/>
            <person name="Mazdziarz M."/>
        </authorList>
    </citation>
    <scope>NUCLEOTIDE SEQUENCE [LARGE SCALE GENOMIC DNA]</scope>
    <source>
        <strain evidence="2">Rf_01</strain>
        <tissue evidence="2">Aerial parts of the thallus</tissue>
    </source>
</reference>
<dbReference type="Proteomes" id="UP001605036">
    <property type="component" value="Unassembled WGS sequence"/>
</dbReference>
<evidence type="ECO:0000256" key="1">
    <source>
        <dbReference type="SAM" id="MobiDB-lite"/>
    </source>
</evidence>
<feature type="compositionally biased region" description="Polar residues" evidence="1">
    <location>
        <begin position="59"/>
        <end position="74"/>
    </location>
</feature>
<accession>A0ABD1YAH0</accession>
<feature type="compositionally biased region" description="Low complexity" evidence="1">
    <location>
        <begin position="186"/>
        <end position="204"/>
    </location>
</feature>
<evidence type="ECO:0000313" key="3">
    <source>
        <dbReference type="Proteomes" id="UP001605036"/>
    </source>
</evidence>
<protein>
    <submittedName>
        <fullName evidence="2">Uncharacterized protein</fullName>
    </submittedName>
</protein>
<feature type="region of interest" description="Disordered" evidence="1">
    <location>
        <begin position="55"/>
        <end position="74"/>
    </location>
</feature>